<feature type="chain" id="PRO_5043476990" evidence="2">
    <location>
        <begin position="29"/>
        <end position="140"/>
    </location>
</feature>
<organism evidence="3 4">
    <name type="scientific">Variovorax paradoxus</name>
    <dbReference type="NCBI Taxonomy" id="34073"/>
    <lineage>
        <taxon>Bacteria</taxon>
        <taxon>Pseudomonadati</taxon>
        <taxon>Pseudomonadota</taxon>
        <taxon>Betaproteobacteria</taxon>
        <taxon>Burkholderiales</taxon>
        <taxon>Comamonadaceae</taxon>
        <taxon>Variovorax</taxon>
    </lineage>
</organism>
<keyword evidence="2" id="KW-0732">Signal</keyword>
<sequence>MTTTVRSTLCAAALLAASGLLFSGASQAQAQAPGTAARAQQERATCDGVQQDRAACLREAGAARQEAGRNGLTSASPSGYDANAMARCREQPAADRADCEARLQGGARTSTEGSVMGGGVIRETVTPLPAQPVQPAAPAR</sequence>
<evidence type="ECO:0000313" key="3">
    <source>
        <dbReference type="EMBL" id="MDP9971070.1"/>
    </source>
</evidence>
<reference evidence="3" key="1">
    <citation type="submission" date="2023-07" db="EMBL/GenBank/DDBJ databases">
        <title>Sorghum-associated microbial communities from plants grown in Nebraska, USA.</title>
        <authorList>
            <person name="Schachtman D."/>
        </authorList>
    </citation>
    <scope>NUCLEOTIDE SEQUENCE</scope>
    <source>
        <strain evidence="3">DS3315</strain>
    </source>
</reference>
<dbReference type="AlphaFoldDB" id="A0AAW8EE14"/>
<dbReference type="EMBL" id="JAUSRV010000005">
    <property type="protein sequence ID" value="MDP9971070.1"/>
    <property type="molecule type" value="Genomic_DNA"/>
</dbReference>
<protein>
    <submittedName>
        <fullName evidence="3">Outer membrane murein-binding lipoprotein Lpp</fullName>
    </submittedName>
</protein>
<gene>
    <name evidence="3" type="ORF">J2W39_002304</name>
</gene>
<name>A0AAW8EE14_VARPD</name>
<dbReference type="RefSeq" id="WP_307593728.1">
    <property type="nucleotide sequence ID" value="NZ_CAXUQE020000001.1"/>
</dbReference>
<keyword evidence="3" id="KW-0449">Lipoprotein</keyword>
<feature type="signal peptide" evidence="2">
    <location>
        <begin position="1"/>
        <end position="28"/>
    </location>
</feature>
<feature type="compositionally biased region" description="Low complexity" evidence="1">
    <location>
        <begin position="124"/>
        <end position="140"/>
    </location>
</feature>
<evidence type="ECO:0000256" key="1">
    <source>
        <dbReference type="SAM" id="MobiDB-lite"/>
    </source>
</evidence>
<accession>A0AAW8EE14</accession>
<dbReference type="Proteomes" id="UP001224845">
    <property type="component" value="Unassembled WGS sequence"/>
</dbReference>
<comment type="caution">
    <text evidence="3">The sequence shown here is derived from an EMBL/GenBank/DDBJ whole genome shotgun (WGS) entry which is preliminary data.</text>
</comment>
<feature type="region of interest" description="Disordered" evidence="1">
    <location>
        <begin position="59"/>
        <end position="79"/>
    </location>
</feature>
<feature type="region of interest" description="Disordered" evidence="1">
    <location>
        <begin position="104"/>
        <end position="140"/>
    </location>
</feature>
<feature type="compositionally biased region" description="Low complexity" evidence="1">
    <location>
        <begin position="59"/>
        <end position="69"/>
    </location>
</feature>
<evidence type="ECO:0000256" key="2">
    <source>
        <dbReference type="SAM" id="SignalP"/>
    </source>
</evidence>
<evidence type="ECO:0000313" key="4">
    <source>
        <dbReference type="Proteomes" id="UP001224845"/>
    </source>
</evidence>
<proteinExistence type="predicted"/>